<organism evidence="2 3">
    <name type="scientific">Glarea lozoyensis (strain ATCC 74030 / MF5533)</name>
    <dbReference type="NCBI Taxonomy" id="1104152"/>
    <lineage>
        <taxon>Eukaryota</taxon>
        <taxon>Fungi</taxon>
        <taxon>Dikarya</taxon>
        <taxon>Ascomycota</taxon>
        <taxon>Pezizomycotina</taxon>
        <taxon>Leotiomycetes</taxon>
        <taxon>Helotiales</taxon>
        <taxon>Helotiaceae</taxon>
        <taxon>Glarea</taxon>
    </lineage>
</organism>
<sequence length="58" mass="6450">MKGQRPPKVVAVAMRRGGMWRIEKGWNILGDGLLVVVLRGFLICGPGVVFWLVVCELK</sequence>
<keyword evidence="3" id="KW-1185">Reference proteome</keyword>
<evidence type="ECO:0008006" key="4">
    <source>
        <dbReference type="Google" id="ProtNLM"/>
    </source>
</evidence>
<evidence type="ECO:0000313" key="2">
    <source>
        <dbReference type="EMBL" id="EHK98718.1"/>
    </source>
</evidence>
<comment type="caution">
    <text evidence="2">The sequence shown here is derived from an EMBL/GenBank/DDBJ whole genome shotgun (WGS) entry which is preliminary data.</text>
</comment>
<keyword evidence="1" id="KW-1133">Transmembrane helix</keyword>
<feature type="transmembrane region" description="Helical" evidence="1">
    <location>
        <begin position="33"/>
        <end position="54"/>
    </location>
</feature>
<evidence type="ECO:0000313" key="3">
    <source>
        <dbReference type="Proteomes" id="UP000005446"/>
    </source>
</evidence>
<evidence type="ECO:0000256" key="1">
    <source>
        <dbReference type="SAM" id="Phobius"/>
    </source>
</evidence>
<dbReference type="EMBL" id="AGUE01000138">
    <property type="protein sequence ID" value="EHK98718.1"/>
    <property type="molecule type" value="Genomic_DNA"/>
</dbReference>
<dbReference type="InParanoid" id="H0ERZ4"/>
<dbReference type="AlphaFoldDB" id="H0ERZ4"/>
<name>H0ERZ4_GLAL7</name>
<protein>
    <recommendedName>
        <fullName evidence="4">Transmembrane protein</fullName>
    </recommendedName>
</protein>
<keyword evidence="1" id="KW-0472">Membrane</keyword>
<keyword evidence="1" id="KW-0812">Transmembrane</keyword>
<proteinExistence type="predicted"/>
<accession>H0ERZ4</accession>
<gene>
    <name evidence="2" type="ORF">M7I_5466</name>
</gene>
<dbReference type="Proteomes" id="UP000005446">
    <property type="component" value="Unassembled WGS sequence"/>
</dbReference>
<dbReference type="HOGENOM" id="CLU_2979277_0_0_1"/>
<reference evidence="2 3" key="1">
    <citation type="journal article" date="2012" name="Eukaryot. Cell">
        <title>Genome sequence of the fungus Glarea lozoyensis: the first genome sequence of a species from the Helotiaceae family.</title>
        <authorList>
            <person name="Youssar L."/>
            <person name="Gruening B.A."/>
            <person name="Erxleben A."/>
            <person name="Guenther S."/>
            <person name="Huettel W."/>
        </authorList>
    </citation>
    <scope>NUCLEOTIDE SEQUENCE [LARGE SCALE GENOMIC DNA]</scope>
    <source>
        <strain evidence="3">ATCC 74030 / MF5533</strain>
    </source>
</reference>